<evidence type="ECO:0000313" key="2">
    <source>
        <dbReference type="Proteomes" id="UP000624404"/>
    </source>
</evidence>
<organism evidence="1 2">
    <name type="scientific">Sclerotinia trifoliorum</name>
    <dbReference type="NCBI Taxonomy" id="28548"/>
    <lineage>
        <taxon>Eukaryota</taxon>
        <taxon>Fungi</taxon>
        <taxon>Dikarya</taxon>
        <taxon>Ascomycota</taxon>
        <taxon>Pezizomycotina</taxon>
        <taxon>Leotiomycetes</taxon>
        <taxon>Helotiales</taxon>
        <taxon>Sclerotiniaceae</taxon>
        <taxon>Sclerotinia</taxon>
    </lineage>
</organism>
<comment type="caution">
    <text evidence="1">The sequence shown here is derived from an EMBL/GenBank/DDBJ whole genome shotgun (WGS) entry which is preliminary data.</text>
</comment>
<protein>
    <submittedName>
        <fullName evidence="1">E1fb92d0-a088-4127-b796-d078646f61e8</fullName>
    </submittedName>
</protein>
<reference evidence="1" key="1">
    <citation type="submission" date="2020-10" db="EMBL/GenBank/DDBJ databases">
        <authorList>
            <person name="Kusch S."/>
        </authorList>
    </citation>
    <scope>NUCLEOTIDE SEQUENCE</scope>
    <source>
        <strain evidence="1">SwB9</strain>
    </source>
</reference>
<dbReference type="AlphaFoldDB" id="A0A8H2ZRV3"/>
<gene>
    <name evidence="1" type="ORF">SCLTRI_LOCUS8054</name>
</gene>
<accession>A0A8H2ZRV3</accession>
<evidence type="ECO:0000313" key="1">
    <source>
        <dbReference type="EMBL" id="CAD6448261.1"/>
    </source>
</evidence>
<dbReference type="EMBL" id="CAJHIA010000030">
    <property type="protein sequence ID" value="CAD6448261.1"/>
    <property type="molecule type" value="Genomic_DNA"/>
</dbReference>
<dbReference type="Proteomes" id="UP000624404">
    <property type="component" value="Unassembled WGS sequence"/>
</dbReference>
<proteinExistence type="predicted"/>
<sequence length="182" mass="20979">MDVHIELERGAFKYSLVSSTFPASSSFSWLLQRNYLDEPVEMTGRIPQNDFYFLQREIKTDTHARTSREWYICGLVSRFHLFRIPTIRIKFCWGVPDLGIVVNMMNANNHYGSFGNAVTTWDNYIGESGTTWLVGGIVETLSFFDESPKELKRVCKIWCPFCILSDIVVNKFLKQAFLIAGI</sequence>
<name>A0A8H2ZRV3_9HELO</name>
<keyword evidence="2" id="KW-1185">Reference proteome</keyword>